<dbReference type="InterPro" id="IPR013783">
    <property type="entry name" value="Ig-like_fold"/>
</dbReference>
<dbReference type="RefSeq" id="XP_030630759.1">
    <property type="nucleotide sequence ID" value="XM_030774899.1"/>
</dbReference>
<keyword evidence="8" id="KW-1185">Reference proteome</keyword>
<dbReference type="SUPFAM" id="SSF48726">
    <property type="entry name" value="Immunoglobulin"/>
    <property type="match status" value="1"/>
</dbReference>
<keyword evidence="3" id="KW-1133">Transmembrane helix</keyword>
<evidence type="ECO:0000256" key="6">
    <source>
        <dbReference type="SAM" id="SignalP"/>
    </source>
</evidence>
<evidence type="ECO:0000313" key="8">
    <source>
        <dbReference type="Proteomes" id="UP000504632"/>
    </source>
</evidence>
<dbReference type="Gene3D" id="2.60.40.10">
    <property type="entry name" value="Immunoglobulins"/>
    <property type="match status" value="2"/>
</dbReference>
<dbReference type="InterPro" id="IPR036179">
    <property type="entry name" value="Ig-like_dom_sf"/>
</dbReference>
<protein>
    <submittedName>
        <fullName evidence="9">Sialic acid-binding Ig-like lectin 14</fullName>
    </submittedName>
</protein>
<dbReference type="GO" id="GO:0033691">
    <property type="term" value="F:sialic acid binding"/>
    <property type="evidence" value="ECO:0007669"/>
    <property type="project" value="TreeGrafter"/>
</dbReference>
<dbReference type="PANTHER" id="PTHR12035">
    <property type="entry name" value="SIALIC ACID BINDING IMMUNOGLOBULIN-LIKE LECTIN"/>
    <property type="match status" value="1"/>
</dbReference>
<name>A0A6J2VF31_CHACN</name>
<keyword evidence="6" id="KW-0732">Signal</keyword>
<dbReference type="InterPro" id="IPR013162">
    <property type="entry name" value="CD80_C2-set"/>
</dbReference>
<gene>
    <name evidence="9" type="primary">LOC115812421</name>
</gene>
<dbReference type="Proteomes" id="UP000504632">
    <property type="component" value="Chromosome 5"/>
</dbReference>
<evidence type="ECO:0000256" key="5">
    <source>
        <dbReference type="ARBA" id="ARBA00023157"/>
    </source>
</evidence>
<evidence type="ECO:0000256" key="4">
    <source>
        <dbReference type="ARBA" id="ARBA00023136"/>
    </source>
</evidence>
<evidence type="ECO:0000313" key="9">
    <source>
        <dbReference type="RefSeq" id="XP_030630759.1"/>
    </source>
</evidence>
<organism evidence="8 9">
    <name type="scientific">Chanos chanos</name>
    <name type="common">Milkfish</name>
    <name type="synonym">Mugil chanos</name>
    <dbReference type="NCBI Taxonomy" id="29144"/>
    <lineage>
        <taxon>Eukaryota</taxon>
        <taxon>Metazoa</taxon>
        <taxon>Chordata</taxon>
        <taxon>Craniata</taxon>
        <taxon>Vertebrata</taxon>
        <taxon>Euteleostomi</taxon>
        <taxon>Actinopterygii</taxon>
        <taxon>Neopterygii</taxon>
        <taxon>Teleostei</taxon>
        <taxon>Ostariophysi</taxon>
        <taxon>Gonorynchiformes</taxon>
        <taxon>Chanidae</taxon>
        <taxon>Chanos</taxon>
    </lineage>
</organism>
<keyword evidence="4" id="KW-0472">Membrane</keyword>
<dbReference type="AlphaFoldDB" id="A0A6J2VF31"/>
<evidence type="ECO:0000256" key="3">
    <source>
        <dbReference type="ARBA" id="ARBA00022989"/>
    </source>
</evidence>
<dbReference type="GO" id="GO:0005886">
    <property type="term" value="C:plasma membrane"/>
    <property type="evidence" value="ECO:0007669"/>
    <property type="project" value="TreeGrafter"/>
</dbReference>
<keyword evidence="5" id="KW-1015">Disulfide bond</keyword>
<proteinExistence type="predicted"/>
<accession>A0A6J2VF31</accession>
<keyword evidence="2" id="KW-0812">Transmembrane</keyword>
<feature type="signal peptide" evidence="6">
    <location>
        <begin position="1"/>
        <end position="17"/>
    </location>
</feature>
<comment type="subcellular location">
    <subcellularLocation>
        <location evidence="1">Membrane</location>
        <topology evidence="1">Single-pass membrane protein</topology>
    </subcellularLocation>
</comment>
<feature type="domain" description="Ig-like" evidence="7">
    <location>
        <begin position="141"/>
        <end position="232"/>
    </location>
</feature>
<dbReference type="PROSITE" id="PS50835">
    <property type="entry name" value="IG_LIKE"/>
    <property type="match status" value="1"/>
</dbReference>
<dbReference type="GeneID" id="115812421"/>
<dbReference type="InterPro" id="IPR007110">
    <property type="entry name" value="Ig-like_dom"/>
</dbReference>
<dbReference type="GO" id="GO:0007155">
    <property type="term" value="P:cell adhesion"/>
    <property type="evidence" value="ECO:0007669"/>
    <property type="project" value="TreeGrafter"/>
</dbReference>
<evidence type="ECO:0000259" key="7">
    <source>
        <dbReference type="PROSITE" id="PS50835"/>
    </source>
</evidence>
<dbReference type="PANTHER" id="PTHR12035:SF128">
    <property type="entry name" value="BRANCHED CHAIN KETO ACID DEHYDROGENASE E1 SUBUNIT BETA,-LIKE-RELATED"/>
    <property type="match status" value="1"/>
</dbReference>
<dbReference type="InParanoid" id="A0A6J2VF31"/>
<sequence>MFVIIYFAAIGVLSTDGCYIAEPTGRAAEFSIRVARNKVVEAGLCAVIPCAFTYPHSLVQDPYKRVWFKGDPLNPTVEIPYSEPGEIALQPNERSCSIVINDLVEGENDGEYGFKLEWGAHQTYIFPERVRVSVTALSKKPSLHIPRLMVGQPVTLSCEAPGRCSGATPDITWELNGLPQRATPGNIMTSTGEVTYFSEMLFIPKAKHHNTSVTCRVLFKGNVTTEITRTLTVNYRPRILSSSGCAVQQGITTCICISEGVPLPVIDWNMPEAKTGKNSVMMAESSHTMIKSTIILPSSNTPITKAVCVSKNAVGVRMMTMETDKQ</sequence>
<feature type="chain" id="PRO_5026659155" evidence="6">
    <location>
        <begin position="18"/>
        <end position="326"/>
    </location>
</feature>
<evidence type="ECO:0000256" key="1">
    <source>
        <dbReference type="ARBA" id="ARBA00004167"/>
    </source>
</evidence>
<dbReference type="Pfam" id="PF08205">
    <property type="entry name" value="C2-set_2"/>
    <property type="match status" value="1"/>
</dbReference>
<dbReference type="InterPro" id="IPR051036">
    <property type="entry name" value="SIGLEC"/>
</dbReference>
<reference evidence="9" key="1">
    <citation type="submission" date="2025-08" db="UniProtKB">
        <authorList>
            <consortium name="RefSeq"/>
        </authorList>
    </citation>
    <scope>IDENTIFICATION</scope>
</reference>
<evidence type="ECO:0000256" key="2">
    <source>
        <dbReference type="ARBA" id="ARBA00022692"/>
    </source>
</evidence>
<dbReference type="OrthoDB" id="10012075at2759"/>